<dbReference type="PANTHER" id="PTHR38436:SF1">
    <property type="entry name" value="ESTER CYCLASE"/>
    <property type="match status" value="1"/>
</dbReference>
<protein>
    <submittedName>
        <fullName evidence="2">SnoaL-like polyketide cyclase</fullName>
    </submittedName>
</protein>
<organism evidence="2 3">
    <name type="scientific">Saccharothrix carnea</name>
    <dbReference type="NCBI Taxonomy" id="1280637"/>
    <lineage>
        <taxon>Bacteria</taxon>
        <taxon>Bacillati</taxon>
        <taxon>Actinomycetota</taxon>
        <taxon>Actinomycetes</taxon>
        <taxon>Pseudonocardiales</taxon>
        <taxon>Pseudonocardiaceae</taxon>
        <taxon>Saccharothrix</taxon>
    </lineage>
</organism>
<gene>
    <name evidence="2" type="ORF">B0I31_10441</name>
</gene>
<name>A0A2P8IBB1_SACCR</name>
<dbReference type="Gene3D" id="3.10.450.50">
    <property type="match status" value="1"/>
</dbReference>
<reference evidence="2 3" key="1">
    <citation type="submission" date="2018-03" db="EMBL/GenBank/DDBJ databases">
        <title>Genomic Encyclopedia of Type Strains, Phase III (KMG-III): the genomes of soil and plant-associated and newly described type strains.</title>
        <authorList>
            <person name="Whitman W."/>
        </authorList>
    </citation>
    <scope>NUCLEOTIDE SEQUENCE [LARGE SCALE GENOMIC DNA]</scope>
    <source>
        <strain evidence="2 3">CGMCC 4.7097</strain>
    </source>
</reference>
<accession>A0A2P8IBB1</accession>
<keyword evidence="1" id="KW-0732">Signal</keyword>
<evidence type="ECO:0000256" key="1">
    <source>
        <dbReference type="SAM" id="SignalP"/>
    </source>
</evidence>
<dbReference type="PANTHER" id="PTHR38436">
    <property type="entry name" value="POLYKETIDE CYCLASE SNOAL-LIKE DOMAIN"/>
    <property type="match status" value="1"/>
</dbReference>
<keyword evidence="3" id="KW-1185">Reference proteome</keyword>
<dbReference type="Proteomes" id="UP000241118">
    <property type="component" value="Unassembled WGS sequence"/>
</dbReference>
<dbReference type="GO" id="GO:0030638">
    <property type="term" value="P:polyketide metabolic process"/>
    <property type="evidence" value="ECO:0007669"/>
    <property type="project" value="InterPro"/>
</dbReference>
<sequence length="167" mass="18283">MRIFKGVLAAVVAGVLVTTAAPAATADTAPAAVDQYVPGAVAIGLFYGAFNTGRDELMYGAVTEDWVDDPAWPGLGTGYEAARQVVRQVRTVFPDLRTDILDYHVEGDRVTLSVRHSGTHSAEFAGVPATYRYVSFGAVETHRIRDHRIAYTWHWEDIDEFLAQVRG</sequence>
<dbReference type="InterPro" id="IPR032710">
    <property type="entry name" value="NTF2-like_dom_sf"/>
</dbReference>
<dbReference type="AlphaFoldDB" id="A0A2P8IBB1"/>
<comment type="caution">
    <text evidence="2">The sequence shown here is derived from an EMBL/GenBank/DDBJ whole genome shotgun (WGS) entry which is preliminary data.</text>
</comment>
<dbReference type="InterPro" id="IPR009959">
    <property type="entry name" value="Cyclase_SnoaL-like"/>
</dbReference>
<feature type="chain" id="PRO_5015150358" evidence="1">
    <location>
        <begin position="24"/>
        <end position="167"/>
    </location>
</feature>
<dbReference type="Pfam" id="PF07366">
    <property type="entry name" value="SnoaL"/>
    <property type="match status" value="1"/>
</dbReference>
<dbReference type="SUPFAM" id="SSF54427">
    <property type="entry name" value="NTF2-like"/>
    <property type="match status" value="1"/>
</dbReference>
<dbReference type="EMBL" id="PYAX01000004">
    <property type="protein sequence ID" value="PSL55750.1"/>
    <property type="molecule type" value="Genomic_DNA"/>
</dbReference>
<proteinExistence type="predicted"/>
<dbReference type="RefSeq" id="WP_106615494.1">
    <property type="nucleotide sequence ID" value="NZ_PYAX01000004.1"/>
</dbReference>
<evidence type="ECO:0000313" key="3">
    <source>
        <dbReference type="Proteomes" id="UP000241118"/>
    </source>
</evidence>
<evidence type="ECO:0000313" key="2">
    <source>
        <dbReference type="EMBL" id="PSL55750.1"/>
    </source>
</evidence>
<dbReference type="OrthoDB" id="3624661at2"/>
<feature type="signal peptide" evidence="1">
    <location>
        <begin position="1"/>
        <end position="23"/>
    </location>
</feature>